<evidence type="ECO:0000313" key="1">
    <source>
        <dbReference type="EMBL" id="TMR39615.1"/>
    </source>
</evidence>
<proteinExistence type="predicted"/>
<keyword evidence="2" id="KW-1185">Reference proteome</keyword>
<dbReference type="AlphaFoldDB" id="A0A5S4H2Y0"/>
<dbReference type="EMBL" id="VCKX01000002">
    <property type="protein sequence ID" value="TMR39615.1"/>
    <property type="molecule type" value="Genomic_DNA"/>
</dbReference>
<protein>
    <submittedName>
        <fullName evidence="1">Uncharacterized protein</fullName>
    </submittedName>
</protein>
<dbReference type="RefSeq" id="WP_138687641.1">
    <property type="nucleotide sequence ID" value="NZ_JBHSAZ010000112.1"/>
</dbReference>
<accession>A0A5S4H2Y0</accession>
<dbReference type="Proteomes" id="UP000306628">
    <property type="component" value="Unassembled WGS sequence"/>
</dbReference>
<name>A0A5S4H2Y0_9ACTN</name>
<evidence type="ECO:0000313" key="2">
    <source>
        <dbReference type="Proteomes" id="UP000306628"/>
    </source>
</evidence>
<comment type="caution">
    <text evidence="1">The sequence shown here is derived from an EMBL/GenBank/DDBJ whole genome shotgun (WGS) entry which is preliminary data.</text>
</comment>
<dbReference type="OrthoDB" id="9918597at2"/>
<gene>
    <name evidence="1" type="ORF">ETD85_00965</name>
</gene>
<reference evidence="1 2" key="1">
    <citation type="submission" date="2019-05" db="EMBL/GenBank/DDBJ databases">
        <title>Draft genome sequence of Nonomuraea zeae DSM 100528.</title>
        <authorList>
            <person name="Saricaoglu S."/>
            <person name="Isik K."/>
        </authorList>
    </citation>
    <scope>NUCLEOTIDE SEQUENCE [LARGE SCALE GENOMIC DNA]</scope>
    <source>
        <strain evidence="1 2">DSM 100528</strain>
    </source>
</reference>
<sequence length="65" mass="7432">MASWTSRCSTCRRPATRIITGRIPRRTCYSVLSCDDCAPRHRRLAEKAGPVVEELLEDPEQKPLF</sequence>
<organism evidence="1 2">
    <name type="scientific">Nonomuraea zeae</name>
    <dbReference type="NCBI Taxonomy" id="1642303"/>
    <lineage>
        <taxon>Bacteria</taxon>
        <taxon>Bacillati</taxon>
        <taxon>Actinomycetota</taxon>
        <taxon>Actinomycetes</taxon>
        <taxon>Streptosporangiales</taxon>
        <taxon>Streptosporangiaceae</taxon>
        <taxon>Nonomuraea</taxon>
    </lineage>
</organism>